<dbReference type="Gene3D" id="1.10.287.130">
    <property type="match status" value="1"/>
</dbReference>
<dbReference type="Proteomes" id="UP001162780">
    <property type="component" value="Chromosome"/>
</dbReference>
<dbReference type="Pfam" id="PF00512">
    <property type="entry name" value="HisKA"/>
    <property type="match status" value="1"/>
</dbReference>
<dbReference type="Pfam" id="PF00989">
    <property type="entry name" value="PAS"/>
    <property type="match status" value="2"/>
</dbReference>
<dbReference type="Gene3D" id="1.20.120.1640">
    <property type="match status" value="1"/>
</dbReference>
<feature type="domain" description="Histidine kinase" evidence="10">
    <location>
        <begin position="941"/>
        <end position="1160"/>
    </location>
</feature>
<dbReference type="InterPro" id="IPR036097">
    <property type="entry name" value="HisK_dim/P_sf"/>
</dbReference>
<dbReference type="PROSITE" id="PS50113">
    <property type="entry name" value="PAC"/>
    <property type="match status" value="2"/>
</dbReference>
<dbReference type="SUPFAM" id="SSF55781">
    <property type="entry name" value="GAF domain-like"/>
    <property type="match status" value="1"/>
</dbReference>
<dbReference type="RefSeq" id="WP_255187700.1">
    <property type="nucleotide sequence ID" value="NZ_CP113517.1"/>
</dbReference>
<dbReference type="PROSITE" id="PS50109">
    <property type="entry name" value="HIS_KIN"/>
    <property type="match status" value="1"/>
</dbReference>
<dbReference type="SUPFAM" id="SSF55874">
    <property type="entry name" value="ATPase domain of HSP90 chaperone/DNA topoisomerase II/histidine kinase"/>
    <property type="match status" value="1"/>
</dbReference>
<feature type="domain" description="PAS" evidence="12">
    <location>
        <begin position="606"/>
        <end position="661"/>
    </location>
</feature>
<dbReference type="InterPro" id="IPR003018">
    <property type="entry name" value="GAF"/>
</dbReference>
<dbReference type="EMBL" id="CP113517">
    <property type="protein sequence ID" value="WAR46789.1"/>
    <property type="molecule type" value="Genomic_DNA"/>
</dbReference>
<dbReference type="Gene3D" id="3.30.450.40">
    <property type="match status" value="1"/>
</dbReference>
<name>A0ABY7GQS8_9GAMM</name>
<feature type="modified residue" description="4-aspartylphosphate" evidence="7">
    <location>
        <position position="1361"/>
    </location>
</feature>
<evidence type="ECO:0000259" key="12">
    <source>
        <dbReference type="PROSITE" id="PS50112"/>
    </source>
</evidence>
<dbReference type="Gene3D" id="1.10.8.500">
    <property type="entry name" value="HAMP domain in histidine kinase"/>
    <property type="match status" value="1"/>
</dbReference>
<dbReference type="InterPro" id="IPR003660">
    <property type="entry name" value="HAMP_dom"/>
</dbReference>
<feature type="domain" description="PAS" evidence="12">
    <location>
        <begin position="744"/>
        <end position="799"/>
    </location>
</feature>
<accession>A0ABY7GQS8</accession>
<keyword evidence="9" id="KW-0812">Transmembrane</keyword>
<gene>
    <name evidence="15" type="ORF">NM686_009825</name>
</gene>
<dbReference type="CDD" id="cd06225">
    <property type="entry name" value="HAMP"/>
    <property type="match status" value="1"/>
</dbReference>
<dbReference type="InterPro" id="IPR003661">
    <property type="entry name" value="HisK_dim/P_dom"/>
</dbReference>
<feature type="coiled-coil region" evidence="8">
    <location>
        <begin position="717"/>
        <end position="747"/>
    </location>
</feature>
<dbReference type="CDD" id="cd17546">
    <property type="entry name" value="REC_hyHK_CKI1_RcsC-like"/>
    <property type="match status" value="1"/>
</dbReference>
<sequence length="1565" mass="172390">MKLQARLSLTTASTAILALLVVLVVSSFVSKKALEAATQEKMLTAQAARLTALQRYLDSTEAQLSIMASAPSTRESLVEFAEAFRQWGDNAQFVLQQRYVTGNELPRQERDRFAINDKPDAYDRLHQKHHERYRNRHRFQNMDDIALIDPEGNVVYSMLKEKDFATNLVTGPWKDSGLAHAITPLLNKPVPGVAGFADFTRYPASDGLPMAFLAMPVFDTDNQHFIGIIATKISSSALNELMSDRSGLGESGETYIINRDRWMLTDSRFETESTALRKQIDSQAVRHVVLGEEGTILTPDYRGVPSYVLYKAVSPFPNALGEKALWGVMVKTDQAEALHGLTIQSRVLMFVGGLLAILAALFSAWGARAVARPIVAIQGALSKLAHGEEAQVPGLDRRDEIGSMAQAAEGFRQMSLQIERSHWLNEHLAGLTNLVSSQFSMKDVPEAILKYLCDSLEIPVAALYFRNAEKVYSRVGIHGLARRSQVEDHFALGTGLVGQCARDRQPVILSPVPEGLAVISAGLGEFSPHELVLYPIPHKEEVLGVLELATLHSLTPYQHEFLTAAANGLGLHLANLQAAEHNLALLNETRQQAEVMAEQRQRIEKASRYARSLIEAALDPLVTISTEGRIMDVNSATEKVTGVSREQLIGSDFCNYFTEPDQARKGYQQAFSEGSVLDYPLALRHASGKITDVLYNASVYYDADGKVAGVFAAARDVTEVKQQQEALRKNNEEMKAQRQRIEEASRYARSLLEACLDPLVTISAEGRIMDVNSATEKVTGVTREHLIGSDFCNYFTEPEQARIGYQQVFSQGLVTDYPLAIRHMSGKVTDVLYNASVYYDANGKVAGVFAAARDVTEVKQQQEALRQNNEEMKAMTEELKAQNEEFRANQEELRAQQEEMQHKNQLLEAQRRELEQARQEAEAKARELGLANQYKSDFLANMSHELRTPLNSILILAKNLSENDEGNLTDDQVESAAVISESGTHLLTLINDILDLSKIEAGRFELFSEDFPLDEVMAYLRRTFMPLAERKNIGFDIEVDTTAPEAIHGDRQRITQVLTNLLSNAIKFTDSGQVKIAARGEADHLRFDITDTGIGIPDDKLESIFGVFQQVDGGTSRKYGGSGLGLAISKRLTELMGGSIGVVSAPGRGSTFSVKIPLMHTTEQGVKPVKATEKPKPIIGMPRRTGAPVLVVEDDSRLVSILQRLIDTLGFPVATVESGEKALEFIQHTRPAGLLLDLGLPGMHGMEVLRRLKAEPSTADIPVFIMSGAQDTGEAKTLGALGFLKKPVTKDSIAAAIRTMLEQAAANTPRRTVLMVEDNAADILALQTLFRHDGVEIEAIQTGKEALEWLTHNQADAIILDLQLPDISGFDWLQQLGGIAHPPIVVYSARELSSEELFQLRKHADAVVTKGNNNERLRQEVLRLLSPPSLLVQPHAAPSPIPPISGDSRRLLLVDDDVRNLFALAKVLRQKGFKVDVVPSGAKALELLQQQSFDAVLCDIMMPEMDGYALMGHIRALGYGDLPLIAVTAKAMPGDVELCMQAGANDYIPKPVDINKLLEVLSRWL</sequence>
<feature type="domain" description="PAC" evidence="13">
    <location>
        <begin position="677"/>
        <end position="729"/>
    </location>
</feature>
<keyword evidence="8" id="KW-0175">Coiled coil</keyword>
<dbReference type="InterPro" id="IPR011006">
    <property type="entry name" value="CheY-like_superfamily"/>
</dbReference>
<dbReference type="PROSITE" id="PS50112">
    <property type="entry name" value="PAS"/>
    <property type="match status" value="2"/>
</dbReference>
<feature type="domain" description="Response regulatory" evidence="11">
    <location>
        <begin position="1312"/>
        <end position="1425"/>
    </location>
</feature>
<protein>
    <recommendedName>
        <fullName evidence="3">histidine kinase</fullName>
        <ecNumber evidence="3">2.7.13.3</ecNumber>
    </recommendedName>
</protein>
<dbReference type="CDD" id="cd00082">
    <property type="entry name" value="HisKA"/>
    <property type="match status" value="1"/>
</dbReference>
<proteinExistence type="predicted"/>
<evidence type="ECO:0000256" key="1">
    <source>
        <dbReference type="ARBA" id="ARBA00000085"/>
    </source>
</evidence>
<dbReference type="InterPro" id="IPR005467">
    <property type="entry name" value="His_kinase_dom"/>
</dbReference>
<dbReference type="PRINTS" id="PR00344">
    <property type="entry name" value="BCTRLSENSOR"/>
</dbReference>
<dbReference type="SUPFAM" id="SSF47384">
    <property type="entry name" value="Homodimeric domain of signal transducing histidine kinase"/>
    <property type="match status" value="1"/>
</dbReference>
<dbReference type="InterPro" id="IPR001789">
    <property type="entry name" value="Sig_transdc_resp-reg_receiver"/>
</dbReference>
<dbReference type="EC" id="2.7.13.3" evidence="3"/>
<comment type="catalytic activity">
    <reaction evidence="1">
        <text>ATP + protein L-histidine = ADP + protein N-phospho-L-histidine.</text>
        <dbReference type="EC" id="2.7.13.3"/>
    </reaction>
</comment>
<organism evidence="15 16">
    <name type="scientific">Methylomonas rapida</name>
    <dbReference type="NCBI Taxonomy" id="2963939"/>
    <lineage>
        <taxon>Bacteria</taxon>
        <taxon>Pseudomonadati</taxon>
        <taxon>Pseudomonadota</taxon>
        <taxon>Gammaproteobacteria</taxon>
        <taxon>Methylococcales</taxon>
        <taxon>Methylococcaceae</taxon>
        <taxon>Methylomonas</taxon>
    </lineage>
</organism>
<dbReference type="CDD" id="cd18774">
    <property type="entry name" value="PDC2_HK_sensor"/>
    <property type="match status" value="1"/>
</dbReference>
<dbReference type="PROSITE" id="PS50110">
    <property type="entry name" value="RESPONSE_REGULATORY"/>
    <property type="match status" value="3"/>
</dbReference>
<evidence type="ECO:0000256" key="8">
    <source>
        <dbReference type="SAM" id="Coils"/>
    </source>
</evidence>
<feature type="modified residue" description="4-aspartylphosphate" evidence="7">
    <location>
        <position position="1237"/>
    </location>
</feature>
<dbReference type="InterPro" id="IPR003594">
    <property type="entry name" value="HATPase_dom"/>
</dbReference>
<keyword evidence="4 7" id="KW-0597">Phosphoprotein</keyword>
<dbReference type="Gene3D" id="3.30.450.20">
    <property type="entry name" value="PAS domain"/>
    <property type="match status" value="2"/>
</dbReference>
<feature type="domain" description="HAMP" evidence="14">
    <location>
        <begin position="368"/>
        <end position="420"/>
    </location>
</feature>
<dbReference type="SMART" id="SM00091">
    <property type="entry name" value="PAS"/>
    <property type="match status" value="2"/>
</dbReference>
<dbReference type="InterPro" id="IPR035965">
    <property type="entry name" value="PAS-like_dom_sf"/>
</dbReference>
<dbReference type="Pfam" id="PF00072">
    <property type="entry name" value="Response_reg"/>
    <property type="match status" value="3"/>
</dbReference>
<dbReference type="SMART" id="SM00388">
    <property type="entry name" value="HisKA"/>
    <property type="match status" value="1"/>
</dbReference>
<evidence type="ECO:0000259" key="14">
    <source>
        <dbReference type="PROSITE" id="PS50885"/>
    </source>
</evidence>
<evidence type="ECO:0000256" key="3">
    <source>
        <dbReference type="ARBA" id="ARBA00012438"/>
    </source>
</evidence>
<dbReference type="SMART" id="SM00065">
    <property type="entry name" value="GAF"/>
    <property type="match status" value="1"/>
</dbReference>
<dbReference type="CDD" id="cd00156">
    <property type="entry name" value="REC"/>
    <property type="match status" value="1"/>
</dbReference>
<dbReference type="InterPro" id="IPR000700">
    <property type="entry name" value="PAS-assoc_C"/>
</dbReference>
<evidence type="ECO:0000256" key="9">
    <source>
        <dbReference type="SAM" id="Phobius"/>
    </source>
</evidence>
<dbReference type="InterPro" id="IPR029016">
    <property type="entry name" value="GAF-like_dom_sf"/>
</dbReference>
<feature type="modified residue" description="4-aspartylphosphate" evidence="7">
    <location>
        <position position="1499"/>
    </location>
</feature>
<feature type="transmembrane region" description="Helical" evidence="9">
    <location>
        <begin position="12"/>
        <end position="29"/>
    </location>
</feature>
<evidence type="ECO:0000313" key="15">
    <source>
        <dbReference type="EMBL" id="WAR46789.1"/>
    </source>
</evidence>
<evidence type="ECO:0000256" key="2">
    <source>
        <dbReference type="ARBA" id="ARBA00004370"/>
    </source>
</evidence>
<dbReference type="InterPro" id="IPR000014">
    <property type="entry name" value="PAS"/>
</dbReference>
<dbReference type="SUPFAM" id="SSF52172">
    <property type="entry name" value="CheY-like"/>
    <property type="match status" value="3"/>
</dbReference>
<dbReference type="PROSITE" id="PS50885">
    <property type="entry name" value="HAMP"/>
    <property type="match status" value="1"/>
</dbReference>
<evidence type="ECO:0000259" key="10">
    <source>
        <dbReference type="PROSITE" id="PS50109"/>
    </source>
</evidence>
<keyword evidence="6" id="KW-0418">Kinase</keyword>
<reference evidence="15" key="1">
    <citation type="submission" date="2022-11" db="EMBL/GenBank/DDBJ databases">
        <title>Methylomonas rapida sp. nov., Carotenoid-Producing Obligate Methanotrophs with High Growth Characteristics and Biotechnological Potential.</title>
        <authorList>
            <person name="Tikhonova E.N."/>
            <person name="Suleimanov R.Z."/>
            <person name="Miroshnikov K."/>
            <person name="Oshkin I.Y."/>
            <person name="Belova S.E."/>
            <person name="Danilova O.V."/>
            <person name="Ashikhmin A."/>
            <person name="Konopkin A."/>
            <person name="But S.Y."/>
            <person name="Khmelenina V.N."/>
            <person name="Kuznetsov N."/>
            <person name="Pimenov N.V."/>
            <person name="Dedysh S.N."/>
        </authorList>
    </citation>
    <scope>NUCLEOTIDE SEQUENCE</scope>
    <source>
        <strain evidence="15">MP1</strain>
    </source>
</reference>
<evidence type="ECO:0000259" key="13">
    <source>
        <dbReference type="PROSITE" id="PS50113"/>
    </source>
</evidence>
<keyword evidence="9" id="KW-1133">Transmembrane helix</keyword>
<evidence type="ECO:0000256" key="5">
    <source>
        <dbReference type="ARBA" id="ARBA00022679"/>
    </source>
</evidence>
<keyword evidence="5" id="KW-0808">Transferase</keyword>
<dbReference type="Pfam" id="PF13185">
    <property type="entry name" value="GAF_2"/>
    <property type="match status" value="1"/>
</dbReference>
<feature type="coiled-coil region" evidence="8">
    <location>
        <begin position="855"/>
        <end position="931"/>
    </location>
</feature>
<evidence type="ECO:0000256" key="4">
    <source>
        <dbReference type="ARBA" id="ARBA00022553"/>
    </source>
</evidence>
<dbReference type="InterPro" id="IPR013767">
    <property type="entry name" value="PAS_fold"/>
</dbReference>
<dbReference type="SMART" id="SM00387">
    <property type="entry name" value="HATPase_c"/>
    <property type="match status" value="1"/>
</dbReference>
<evidence type="ECO:0000259" key="11">
    <source>
        <dbReference type="PROSITE" id="PS50110"/>
    </source>
</evidence>
<feature type="domain" description="Response regulatory" evidence="11">
    <location>
        <begin position="1450"/>
        <end position="1565"/>
    </location>
</feature>
<dbReference type="SMART" id="SM00448">
    <property type="entry name" value="REC"/>
    <property type="match status" value="3"/>
</dbReference>
<dbReference type="PANTHER" id="PTHR43047:SF72">
    <property type="entry name" value="OSMOSENSING HISTIDINE PROTEIN KINASE SLN1"/>
    <property type="match status" value="1"/>
</dbReference>
<keyword evidence="16" id="KW-1185">Reference proteome</keyword>
<dbReference type="CDD" id="cd16922">
    <property type="entry name" value="HATPase_EvgS-ArcB-TorS-like"/>
    <property type="match status" value="1"/>
</dbReference>
<evidence type="ECO:0000256" key="6">
    <source>
        <dbReference type="ARBA" id="ARBA00022777"/>
    </source>
</evidence>
<dbReference type="SMART" id="SM00086">
    <property type="entry name" value="PAC"/>
    <property type="match status" value="2"/>
</dbReference>
<evidence type="ECO:0000256" key="7">
    <source>
        <dbReference type="PROSITE-ProRule" id="PRU00169"/>
    </source>
</evidence>
<feature type="domain" description="PAC" evidence="13">
    <location>
        <begin position="815"/>
        <end position="867"/>
    </location>
</feature>
<dbReference type="InterPro" id="IPR036890">
    <property type="entry name" value="HATPase_C_sf"/>
</dbReference>
<dbReference type="SUPFAM" id="SSF55785">
    <property type="entry name" value="PYP-like sensor domain (PAS domain)"/>
    <property type="match status" value="2"/>
</dbReference>
<dbReference type="PANTHER" id="PTHR43047">
    <property type="entry name" value="TWO-COMPONENT HISTIDINE PROTEIN KINASE"/>
    <property type="match status" value="1"/>
</dbReference>
<dbReference type="CDD" id="cd00130">
    <property type="entry name" value="PAS"/>
    <property type="match status" value="2"/>
</dbReference>
<dbReference type="Pfam" id="PF02518">
    <property type="entry name" value="HATPase_c"/>
    <property type="match status" value="1"/>
</dbReference>
<dbReference type="Gene3D" id="3.40.50.2300">
    <property type="match status" value="3"/>
</dbReference>
<feature type="coiled-coil region" evidence="8">
    <location>
        <begin position="576"/>
        <end position="606"/>
    </location>
</feature>
<evidence type="ECO:0000313" key="16">
    <source>
        <dbReference type="Proteomes" id="UP001162780"/>
    </source>
</evidence>
<dbReference type="InterPro" id="IPR001610">
    <property type="entry name" value="PAC"/>
</dbReference>
<dbReference type="NCBIfam" id="TIGR00229">
    <property type="entry name" value="sensory_box"/>
    <property type="match status" value="2"/>
</dbReference>
<feature type="domain" description="Response regulatory" evidence="11">
    <location>
        <begin position="1188"/>
        <end position="1301"/>
    </location>
</feature>
<keyword evidence="9" id="KW-0472">Membrane</keyword>
<comment type="subcellular location">
    <subcellularLocation>
        <location evidence="2">Membrane</location>
    </subcellularLocation>
</comment>
<dbReference type="CDD" id="cd22265">
    <property type="entry name" value="UDM1_RNF168"/>
    <property type="match status" value="1"/>
</dbReference>
<dbReference type="Gene3D" id="3.30.565.10">
    <property type="entry name" value="Histidine kinase-like ATPase, C-terminal domain"/>
    <property type="match status" value="1"/>
</dbReference>
<dbReference type="InterPro" id="IPR004358">
    <property type="entry name" value="Sig_transdc_His_kin-like_C"/>
</dbReference>